<feature type="compositionally biased region" description="Basic and acidic residues" evidence="1">
    <location>
        <begin position="157"/>
        <end position="174"/>
    </location>
</feature>
<keyword evidence="2" id="KW-1133">Transmembrane helix</keyword>
<protein>
    <submittedName>
        <fullName evidence="3">Phage holin</fullName>
    </submittedName>
</protein>
<name>A0A5P8M6D8_9LACO</name>
<dbReference type="AlphaFoldDB" id="A0A5P8M6D8"/>
<reference evidence="3 4" key="1">
    <citation type="submission" date="2019-10" db="EMBL/GenBank/DDBJ databases">
        <title>The completed genome of Lactobacillus harbinensis M1.</title>
        <authorList>
            <person name="Zheng Y."/>
        </authorList>
    </citation>
    <scope>NUCLEOTIDE SEQUENCE [LARGE SCALE GENOMIC DNA]</scope>
    <source>
        <strain evidence="3 4">M1</strain>
    </source>
</reference>
<keyword evidence="2" id="KW-0812">Transmembrane</keyword>
<gene>
    <name evidence="3" type="ORF">D1010_12125</name>
</gene>
<evidence type="ECO:0000256" key="2">
    <source>
        <dbReference type="SAM" id="Phobius"/>
    </source>
</evidence>
<organism evidence="3 4">
    <name type="scientific">Schleiferilactobacillus harbinensis</name>
    <dbReference type="NCBI Taxonomy" id="304207"/>
    <lineage>
        <taxon>Bacteria</taxon>
        <taxon>Bacillati</taxon>
        <taxon>Bacillota</taxon>
        <taxon>Bacilli</taxon>
        <taxon>Lactobacillales</taxon>
        <taxon>Lactobacillaceae</taxon>
        <taxon>Schleiferilactobacillus</taxon>
    </lineage>
</organism>
<dbReference type="Pfam" id="PF09682">
    <property type="entry name" value="Phage_holin_6_1"/>
    <property type="match status" value="1"/>
</dbReference>
<feature type="transmembrane region" description="Helical" evidence="2">
    <location>
        <begin position="6"/>
        <end position="25"/>
    </location>
</feature>
<proteinExistence type="predicted"/>
<dbReference type="KEGG" id="lhb:D1010_12125"/>
<keyword evidence="2" id="KW-0472">Membrane</keyword>
<evidence type="ECO:0000313" key="4">
    <source>
        <dbReference type="Proteomes" id="UP000326779"/>
    </source>
</evidence>
<accession>A0A5P8M6D8</accession>
<feature type="region of interest" description="Disordered" evidence="1">
    <location>
        <begin position="156"/>
        <end position="181"/>
    </location>
</feature>
<dbReference type="NCBIfam" id="TIGR01673">
    <property type="entry name" value="holin_LLH"/>
    <property type="match status" value="1"/>
</dbReference>
<evidence type="ECO:0000313" key="3">
    <source>
        <dbReference type="EMBL" id="QFR24068.1"/>
    </source>
</evidence>
<dbReference type="RefSeq" id="WP_152261077.1">
    <property type="nucleotide sequence ID" value="NZ_CP045143.1"/>
</dbReference>
<dbReference type="EMBL" id="CP045143">
    <property type="protein sequence ID" value="QFR24068.1"/>
    <property type="molecule type" value="Genomic_DNA"/>
</dbReference>
<sequence length="181" mass="19215">MDQQLLNNIIQAVVLVIAAVASYLLRNLTKIKAATKDNQVAQSTVDVVSKIANYAVHELQSGDLDNKAKRTAAINLVTSTLSNLGMPSIPDKVISGAVEAAVSAMHLAWNQADTVAPEDADVKVPSTNTMGQTLFYDPQSQLAMDADGATYTVTRLGSKDAKPIADSSKTDSHEPQLYSAD</sequence>
<dbReference type="Proteomes" id="UP000326779">
    <property type="component" value="Chromosome"/>
</dbReference>
<evidence type="ECO:0000256" key="1">
    <source>
        <dbReference type="SAM" id="MobiDB-lite"/>
    </source>
</evidence>
<dbReference type="InterPro" id="IPR010026">
    <property type="entry name" value="Phage_holin_LL-H"/>
</dbReference>